<sequence length="347" mass="39139">MKTFKCGACGSTVYFENVQCLRCGHALGFRPDKLEIRTLVSSGDGLYREYKKGAGVRLRYCANEVHGVCNWLVRADSQSQFCSACELNRTIPNLADPANVLAWGVFERAKKRLAYSLLRLGLPLDGAVVGKAPLTFDFLNDALTGHLDGVITIAVGEADAVERERQRQAMAEAYRSMLGHLRHESGHYYWMLLIDGTNNIDRFRALFGDEREDYVAALERHHALGPPADWSLRHVSAYASSHPWEDWAETWAHYLHMIDALDTAAVHRLEPRLGRFSSGNAWGLRPFDVYRSESFDALIKRWVPLTLALNDINRSMGHADFYPFVIPDVAATKLAFVHRVIREAMSQ</sequence>
<feature type="domain" description="Zinc-ribbon" evidence="1">
    <location>
        <begin position="4"/>
        <end position="95"/>
    </location>
</feature>
<keyword evidence="3" id="KW-1185">Reference proteome</keyword>
<dbReference type="PIRSF" id="PIRSF012641">
    <property type="entry name" value="UCP012641"/>
    <property type="match status" value="1"/>
</dbReference>
<gene>
    <name evidence="2" type="ORF">GIW81_10925</name>
</gene>
<organism evidence="2 3">
    <name type="scientific">Hyphomicrobium album</name>
    <dbReference type="NCBI Taxonomy" id="2665159"/>
    <lineage>
        <taxon>Bacteria</taxon>
        <taxon>Pseudomonadati</taxon>
        <taxon>Pseudomonadota</taxon>
        <taxon>Alphaproteobacteria</taxon>
        <taxon>Hyphomicrobiales</taxon>
        <taxon>Hyphomicrobiaceae</taxon>
        <taxon>Hyphomicrobium</taxon>
    </lineage>
</organism>
<reference evidence="2 3" key="1">
    <citation type="submission" date="2019-11" db="EMBL/GenBank/DDBJ databases">
        <title>Identification of a novel strain.</title>
        <authorList>
            <person name="Xu Q."/>
            <person name="Wang G."/>
        </authorList>
    </citation>
    <scope>NUCLEOTIDE SEQUENCE [LARGE SCALE GENOMIC DNA]</scope>
    <source>
        <strain evidence="3">xq</strain>
    </source>
</reference>
<evidence type="ECO:0000313" key="2">
    <source>
        <dbReference type="EMBL" id="MTD94844.1"/>
    </source>
</evidence>
<dbReference type="EMBL" id="WMBQ01000001">
    <property type="protein sequence ID" value="MTD94844.1"/>
    <property type="molecule type" value="Genomic_DNA"/>
</dbReference>
<evidence type="ECO:0000259" key="1">
    <source>
        <dbReference type="Pfam" id="PF10005"/>
    </source>
</evidence>
<dbReference type="Pfam" id="PF15887">
    <property type="entry name" value="Peptidase_Mx"/>
    <property type="match status" value="1"/>
</dbReference>
<dbReference type="InterPro" id="IPR031321">
    <property type="entry name" value="UCP012641"/>
</dbReference>
<comment type="caution">
    <text evidence="2">The sequence shown here is derived from an EMBL/GenBank/DDBJ whole genome shotgun (WGS) entry which is preliminary data.</text>
</comment>
<accession>A0A6I3KII1</accession>
<name>A0A6I3KII1_9HYPH</name>
<evidence type="ECO:0000313" key="3">
    <source>
        <dbReference type="Proteomes" id="UP000440694"/>
    </source>
</evidence>
<dbReference type="Gene3D" id="3.40.390.70">
    <property type="match status" value="1"/>
</dbReference>
<dbReference type="RefSeq" id="WP_324614973.1">
    <property type="nucleotide sequence ID" value="NZ_WMBQ01000001.1"/>
</dbReference>
<dbReference type="InterPro" id="IPR011201">
    <property type="entry name" value="Zinc-ribbon_6_bact"/>
</dbReference>
<dbReference type="AlphaFoldDB" id="A0A6I3KII1"/>
<dbReference type="Proteomes" id="UP000440694">
    <property type="component" value="Unassembled WGS sequence"/>
</dbReference>
<proteinExistence type="predicted"/>
<protein>
    <recommendedName>
        <fullName evidence="1">Zinc-ribbon domain-containing protein</fullName>
    </recommendedName>
</protein>
<dbReference type="Pfam" id="PF10005">
    <property type="entry name" value="Zn_ribbon_DZR_6"/>
    <property type="match status" value="1"/>
</dbReference>